<name>A0A1U7PY02_9FLAO</name>
<dbReference type="EMBL" id="FTPU01000013">
    <property type="protein sequence ID" value="SIT96832.1"/>
    <property type="molecule type" value="Genomic_DNA"/>
</dbReference>
<protein>
    <submittedName>
        <fullName evidence="2">Uncharacterized protein</fullName>
    </submittedName>
</protein>
<dbReference type="STRING" id="1121284.SAMN05660493_01527"/>
<reference evidence="3" key="1">
    <citation type="submission" date="2016-10" db="EMBL/GenBank/DDBJ databases">
        <authorList>
            <person name="Varghese N."/>
            <person name="Submissions S."/>
        </authorList>
    </citation>
    <scope>NUCLEOTIDE SEQUENCE [LARGE SCALE GENOMIC DNA]</scope>
    <source>
        <strain evidence="3">DSM 19482</strain>
    </source>
</reference>
<evidence type="ECO:0000256" key="1">
    <source>
        <dbReference type="SAM" id="Coils"/>
    </source>
</evidence>
<sequence>MEDIRKHKLYDNVAKTKGLDFCKLHNRVISGDLKYLNKRKERIENELVQINLNLKNLEEKILLIKKIKEILLSQNIDEKTKVFILFSYIDEIEIPKHIYKKLTSNRNRNFNNNIFTLYDLLQVAENDKNFIEAMGELHKETVEYFKSKGFSFGYKF</sequence>
<proteinExistence type="predicted"/>
<accession>A0A1U7PY02</accession>
<dbReference type="RefSeq" id="WP_076783031.1">
    <property type="nucleotide sequence ID" value="NZ_FTPU01000013.1"/>
</dbReference>
<dbReference type="Proteomes" id="UP000187261">
    <property type="component" value="Unassembled WGS sequence"/>
</dbReference>
<evidence type="ECO:0000313" key="2">
    <source>
        <dbReference type="EMBL" id="SIT96832.1"/>
    </source>
</evidence>
<feature type="coiled-coil region" evidence="1">
    <location>
        <begin position="33"/>
        <end position="60"/>
    </location>
</feature>
<organism evidence="2 3">
    <name type="scientific">Epilithonimonas bovis DSM 19482</name>
    <dbReference type="NCBI Taxonomy" id="1121284"/>
    <lineage>
        <taxon>Bacteria</taxon>
        <taxon>Pseudomonadati</taxon>
        <taxon>Bacteroidota</taxon>
        <taxon>Flavobacteriia</taxon>
        <taxon>Flavobacteriales</taxon>
        <taxon>Weeksellaceae</taxon>
        <taxon>Chryseobacterium group</taxon>
        <taxon>Epilithonimonas</taxon>
    </lineage>
</organism>
<gene>
    <name evidence="2" type="ORF">SAMN05660493_01527</name>
</gene>
<dbReference type="AlphaFoldDB" id="A0A1U7PY02"/>
<keyword evidence="1" id="KW-0175">Coiled coil</keyword>
<keyword evidence="3" id="KW-1185">Reference proteome</keyword>
<evidence type="ECO:0000313" key="3">
    <source>
        <dbReference type="Proteomes" id="UP000187261"/>
    </source>
</evidence>